<gene>
    <name evidence="1" type="ORF">GFH32_08815</name>
</gene>
<proteinExistence type="predicted"/>
<dbReference type="RefSeq" id="WP_153511279.1">
    <property type="nucleotide sequence ID" value="NZ_CP045652.1"/>
</dbReference>
<evidence type="ECO:0000313" key="2">
    <source>
        <dbReference type="Proteomes" id="UP000326921"/>
    </source>
</evidence>
<name>A0A5Q0QA45_9SPHI</name>
<protein>
    <submittedName>
        <fullName evidence="1">Uncharacterized protein</fullName>
    </submittedName>
</protein>
<sequence length="129" mass="14885">MRKLIAILLLSLYITSITALREVWKFPILIEHYLEHKAQVPSISILTFLEAHYMYSSPRDADYARDMQLPFKVISPSSLIVLGVPTAPIRFQIAVPSFYKKEQATLFNCAVYSFSYHSLIWQPPRTCFA</sequence>
<accession>A0A5Q0QA45</accession>
<keyword evidence="2" id="KW-1185">Reference proteome</keyword>
<evidence type="ECO:0000313" key="1">
    <source>
        <dbReference type="EMBL" id="QGA26423.1"/>
    </source>
</evidence>
<dbReference type="Proteomes" id="UP000326921">
    <property type="component" value="Chromosome"/>
</dbReference>
<dbReference type="KEGG" id="sphe:GFH32_08815"/>
<dbReference type="EMBL" id="CP045652">
    <property type="protein sequence ID" value="QGA26423.1"/>
    <property type="molecule type" value="Genomic_DNA"/>
</dbReference>
<reference evidence="1 2" key="1">
    <citation type="submission" date="2019-10" db="EMBL/GenBank/DDBJ databases">
        <authorList>
            <person name="Dong K."/>
        </authorList>
    </citation>
    <scope>NUCLEOTIDE SEQUENCE [LARGE SCALE GENOMIC DNA]</scope>
    <source>
        <strain evidence="2">dk4302</strain>
    </source>
</reference>
<dbReference type="AlphaFoldDB" id="A0A5Q0QA45"/>
<organism evidence="1 2">
    <name type="scientific">Sphingobacterium zhuxiongii</name>
    <dbReference type="NCBI Taxonomy" id="2662364"/>
    <lineage>
        <taxon>Bacteria</taxon>
        <taxon>Pseudomonadati</taxon>
        <taxon>Bacteroidota</taxon>
        <taxon>Sphingobacteriia</taxon>
        <taxon>Sphingobacteriales</taxon>
        <taxon>Sphingobacteriaceae</taxon>
        <taxon>Sphingobacterium</taxon>
    </lineage>
</organism>